<dbReference type="RefSeq" id="WP_184436984.1">
    <property type="nucleotide sequence ID" value="NZ_JACIGI010000034.1"/>
</dbReference>
<comment type="catalytic activity">
    <reaction evidence="7">
        <text>4-(phosphooxy)-L-threonine + NAD(+) = 3-amino-2-oxopropyl phosphate + CO2 + NADH</text>
        <dbReference type="Rhea" id="RHEA:32275"/>
        <dbReference type="ChEBI" id="CHEBI:16526"/>
        <dbReference type="ChEBI" id="CHEBI:57279"/>
        <dbReference type="ChEBI" id="CHEBI:57540"/>
        <dbReference type="ChEBI" id="CHEBI:57945"/>
        <dbReference type="ChEBI" id="CHEBI:58452"/>
        <dbReference type="EC" id="1.1.1.262"/>
    </reaction>
</comment>
<evidence type="ECO:0000256" key="5">
    <source>
        <dbReference type="ARBA" id="ARBA00023027"/>
    </source>
</evidence>
<dbReference type="GO" id="GO:0008615">
    <property type="term" value="P:pyridoxine biosynthetic process"/>
    <property type="evidence" value="ECO:0007669"/>
    <property type="project" value="UniProtKB-UniRule"/>
</dbReference>
<dbReference type="GO" id="GO:0050570">
    <property type="term" value="F:4-hydroxythreonine-4-phosphate dehydrogenase activity"/>
    <property type="evidence" value="ECO:0007669"/>
    <property type="project" value="UniProtKB-UniRule"/>
</dbReference>
<dbReference type="GO" id="GO:0000287">
    <property type="term" value="F:magnesium ion binding"/>
    <property type="evidence" value="ECO:0007669"/>
    <property type="project" value="UniProtKB-UniRule"/>
</dbReference>
<comment type="similarity">
    <text evidence="7">Belongs to the PdxA family.</text>
</comment>
<dbReference type="GO" id="GO:0042823">
    <property type="term" value="P:pyridoxal phosphate biosynthetic process"/>
    <property type="evidence" value="ECO:0007669"/>
    <property type="project" value="UniProtKB-UniRule"/>
</dbReference>
<feature type="binding site" evidence="7">
    <location>
        <position position="279"/>
    </location>
    <ligand>
        <name>a divalent metal cation</name>
        <dbReference type="ChEBI" id="CHEBI:60240"/>
        <note>ligand shared between dimeric partners</note>
    </ligand>
</feature>
<keyword evidence="2 7" id="KW-0479">Metal-binding</keyword>
<keyword evidence="3 7" id="KW-0521">NADP</keyword>
<keyword evidence="7" id="KW-0170">Cobalt</keyword>
<comment type="function">
    <text evidence="7">Catalyzes the NAD(P)-dependent oxidation of 4-(phosphooxy)-L-threonine (HTP) into 2-amino-3-oxo-4-(phosphooxy)butyric acid which spontaneously decarboxylates to form 3-amino-2-oxopropyl phosphate (AHAP).</text>
</comment>
<dbReference type="InterPro" id="IPR005255">
    <property type="entry name" value="PdxA_fam"/>
</dbReference>
<dbReference type="PANTHER" id="PTHR30004">
    <property type="entry name" value="4-HYDROXYTHREONINE-4-PHOSPHATE DEHYDROGENASE"/>
    <property type="match status" value="1"/>
</dbReference>
<comment type="cofactor">
    <cofactor evidence="7">
        <name>Zn(2+)</name>
        <dbReference type="ChEBI" id="CHEBI:29105"/>
    </cofactor>
    <cofactor evidence="7">
        <name>Mg(2+)</name>
        <dbReference type="ChEBI" id="CHEBI:18420"/>
    </cofactor>
    <cofactor evidence="7">
        <name>Co(2+)</name>
        <dbReference type="ChEBI" id="CHEBI:48828"/>
    </cofactor>
    <text evidence="7">Binds 1 divalent metal cation per subunit. Can use ions such as Zn(2+), Mg(2+) or Co(2+).</text>
</comment>
<proteinExistence type="inferred from homology"/>
<organism evidence="8 9">
    <name type="scientific">Roseospira goensis</name>
    <dbReference type="NCBI Taxonomy" id="391922"/>
    <lineage>
        <taxon>Bacteria</taxon>
        <taxon>Pseudomonadati</taxon>
        <taxon>Pseudomonadota</taxon>
        <taxon>Alphaproteobacteria</taxon>
        <taxon>Rhodospirillales</taxon>
        <taxon>Rhodospirillaceae</taxon>
        <taxon>Roseospira</taxon>
    </lineage>
</organism>
<name>A0A7W6WLQ9_9PROT</name>
<reference evidence="8 9" key="1">
    <citation type="submission" date="2020-08" db="EMBL/GenBank/DDBJ databases">
        <title>Genome sequencing of Purple Non-Sulfur Bacteria from various extreme environments.</title>
        <authorList>
            <person name="Mayer M."/>
        </authorList>
    </citation>
    <scope>NUCLEOTIDE SEQUENCE [LARGE SCALE GENOMIC DNA]</scope>
    <source>
        <strain evidence="8 9">JA135</strain>
    </source>
</reference>
<protein>
    <recommendedName>
        <fullName evidence="7">4-hydroxythreonine-4-phosphate dehydrogenase</fullName>
        <ecNumber evidence="7">1.1.1.262</ecNumber>
    </recommendedName>
    <alternativeName>
        <fullName evidence="7">4-(phosphohydroxy)-L-threonine dehydrogenase</fullName>
    </alternativeName>
</protein>
<evidence type="ECO:0000256" key="1">
    <source>
        <dbReference type="ARBA" id="ARBA00022490"/>
    </source>
</evidence>
<sequence>MPDPVAPRGARPTAPLALTMGEPAGIGGELALLAWQARTERDVPPFLVLDDADRLAALAAALGWTVPVRRIATPAEAAAVFPAAVPVLHRPLPVAVRPGQPDTGTAGAVRDAIAEAVRLASDGDAAAVVTNPINKDVLQQAGFPFPGHTEYLADLAGPGTPAVMMLACPALRVVPVTIHVPLARVPALLTTESIVQAGRVTARALARDFGIAAPRLAVAGLNPHAGERGRMGDEEARLIQPAVDALRAEGLTVFDPAPADTLFHDAARARYDAVLCMYHDQALIPLKTLDFAGGVNVTLGLPFVRTSPDHGTAFDIAGQGRADPTSLIAALGMAADMAARRAASALAPDAARP</sequence>
<keyword evidence="7" id="KW-0460">Magnesium</keyword>
<dbReference type="GO" id="GO:0008270">
    <property type="term" value="F:zinc ion binding"/>
    <property type="evidence" value="ECO:0007669"/>
    <property type="project" value="UniProtKB-UniRule"/>
</dbReference>
<dbReference type="Pfam" id="PF04166">
    <property type="entry name" value="PdxA"/>
    <property type="match status" value="1"/>
</dbReference>
<dbReference type="GO" id="GO:0050897">
    <property type="term" value="F:cobalt ion binding"/>
    <property type="evidence" value="ECO:0007669"/>
    <property type="project" value="UniProtKB-UniRule"/>
</dbReference>
<dbReference type="Proteomes" id="UP000555728">
    <property type="component" value="Unassembled WGS sequence"/>
</dbReference>
<feature type="binding site" evidence="7">
    <location>
        <position position="287"/>
    </location>
    <ligand>
        <name>substrate</name>
    </ligand>
</feature>
<dbReference type="Gene3D" id="3.40.718.10">
    <property type="entry name" value="Isopropylmalate Dehydrogenase"/>
    <property type="match status" value="1"/>
</dbReference>
<comment type="miscellaneous">
    <text evidence="7">The active site is located at the dimer interface.</text>
</comment>
<feature type="binding site" evidence="7">
    <location>
        <position position="149"/>
    </location>
    <ligand>
        <name>substrate</name>
    </ligand>
</feature>
<dbReference type="AlphaFoldDB" id="A0A7W6WLQ9"/>
<feature type="binding site" evidence="7">
    <location>
        <position position="224"/>
    </location>
    <ligand>
        <name>a divalent metal cation</name>
        <dbReference type="ChEBI" id="CHEBI:60240"/>
        <note>ligand shared between dimeric partners</note>
    </ligand>
</feature>
<feature type="binding site" evidence="7">
    <location>
        <position position="305"/>
    </location>
    <ligand>
        <name>substrate</name>
    </ligand>
</feature>
<comment type="caution">
    <text evidence="8">The sequence shown here is derived from an EMBL/GenBank/DDBJ whole genome shotgun (WGS) entry which is preliminary data.</text>
</comment>
<feature type="binding site" evidence="7">
    <location>
        <position position="296"/>
    </location>
    <ligand>
        <name>substrate</name>
    </ligand>
</feature>
<evidence type="ECO:0000256" key="6">
    <source>
        <dbReference type="ARBA" id="ARBA00023096"/>
    </source>
</evidence>
<evidence type="ECO:0000256" key="7">
    <source>
        <dbReference type="HAMAP-Rule" id="MF_00536"/>
    </source>
</evidence>
<dbReference type="NCBIfam" id="TIGR00557">
    <property type="entry name" value="pdxA"/>
    <property type="match status" value="1"/>
</dbReference>
<evidence type="ECO:0000313" key="9">
    <source>
        <dbReference type="Proteomes" id="UP000555728"/>
    </source>
</evidence>
<dbReference type="PANTHER" id="PTHR30004:SF6">
    <property type="entry name" value="D-THREONATE 4-PHOSPHATE DEHYDROGENASE"/>
    <property type="match status" value="1"/>
</dbReference>
<feature type="binding site" evidence="7">
    <location>
        <position position="179"/>
    </location>
    <ligand>
        <name>a divalent metal cation</name>
        <dbReference type="ChEBI" id="CHEBI:60240"/>
        <note>ligand shared between dimeric partners</note>
    </ligand>
</feature>
<dbReference type="EC" id="1.1.1.262" evidence="7"/>
<accession>A0A7W6WLQ9</accession>
<dbReference type="SUPFAM" id="SSF53659">
    <property type="entry name" value="Isocitrate/Isopropylmalate dehydrogenase-like"/>
    <property type="match status" value="1"/>
</dbReference>
<dbReference type="GO" id="GO:0051287">
    <property type="term" value="F:NAD binding"/>
    <property type="evidence" value="ECO:0007669"/>
    <property type="project" value="InterPro"/>
</dbReference>
<evidence type="ECO:0000256" key="4">
    <source>
        <dbReference type="ARBA" id="ARBA00023002"/>
    </source>
</evidence>
<dbReference type="EMBL" id="JACIGI010000034">
    <property type="protein sequence ID" value="MBB4287340.1"/>
    <property type="molecule type" value="Genomic_DNA"/>
</dbReference>
<evidence type="ECO:0000256" key="2">
    <source>
        <dbReference type="ARBA" id="ARBA00022723"/>
    </source>
</evidence>
<keyword evidence="5 7" id="KW-0520">NAD</keyword>
<dbReference type="HAMAP" id="MF_00536">
    <property type="entry name" value="PdxA"/>
    <property type="match status" value="1"/>
</dbReference>
<keyword evidence="7" id="KW-0862">Zinc</keyword>
<dbReference type="GO" id="GO:0005737">
    <property type="term" value="C:cytoplasm"/>
    <property type="evidence" value="ECO:0007669"/>
    <property type="project" value="UniProtKB-SubCell"/>
</dbReference>
<dbReference type="NCBIfam" id="NF003699">
    <property type="entry name" value="PRK05312.1"/>
    <property type="match status" value="1"/>
</dbReference>
<comment type="pathway">
    <text evidence="7">Cofactor biosynthesis; pyridoxine 5'-phosphate biosynthesis; pyridoxine 5'-phosphate from D-erythrose 4-phosphate: step 4/5.</text>
</comment>
<evidence type="ECO:0000256" key="3">
    <source>
        <dbReference type="ARBA" id="ARBA00022857"/>
    </source>
</evidence>
<keyword evidence="9" id="KW-1185">Reference proteome</keyword>
<keyword evidence="1 7" id="KW-0963">Cytoplasm</keyword>
<dbReference type="UniPathway" id="UPA00244">
    <property type="reaction ID" value="UER00312"/>
</dbReference>
<comment type="subunit">
    <text evidence="7">Homodimer.</text>
</comment>
<evidence type="ECO:0000313" key="8">
    <source>
        <dbReference type="EMBL" id="MBB4287340.1"/>
    </source>
</evidence>
<keyword evidence="4 7" id="KW-0560">Oxidoreductase</keyword>
<feature type="binding site" evidence="7">
    <location>
        <position position="148"/>
    </location>
    <ligand>
        <name>substrate</name>
    </ligand>
</feature>
<keyword evidence="6 7" id="KW-0664">Pyridoxine biosynthesis</keyword>
<comment type="subcellular location">
    <subcellularLocation>
        <location evidence="7">Cytoplasm</location>
    </subcellularLocation>
</comment>
<dbReference type="InterPro" id="IPR037510">
    <property type="entry name" value="PdxA"/>
</dbReference>
<gene>
    <name evidence="7" type="primary">pdxA</name>
    <name evidence="8" type="ORF">GGD88_003087</name>
</gene>